<organism evidence="3 4">
    <name type="scientific">Perspicuibacillus lycopersici</name>
    <dbReference type="NCBI Taxonomy" id="1325689"/>
    <lineage>
        <taxon>Bacteria</taxon>
        <taxon>Bacillati</taxon>
        <taxon>Bacillota</taxon>
        <taxon>Bacilli</taxon>
        <taxon>Bacillales</taxon>
        <taxon>Bacillaceae</taxon>
        <taxon>Perspicuibacillus</taxon>
    </lineage>
</organism>
<dbReference type="Pfam" id="PF00085">
    <property type="entry name" value="Thioredoxin"/>
    <property type="match status" value="1"/>
</dbReference>
<dbReference type="PROSITE" id="PS51352">
    <property type="entry name" value="THIOREDOXIN_2"/>
    <property type="match status" value="1"/>
</dbReference>
<dbReference type="Proteomes" id="UP001209318">
    <property type="component" value="Unassembled WGS sequence"/>
</dbReference>
<keyword evidence="1" id="KW-0472">Membrane</keyword>
<feature type="transmembrane region" description="Helical" evidence="1">
    <location>
        <begin position="6"/>
        <end position="24"/>
    </location>
</feature>
<comment type="caution">
    <text evidence="3">The sequence shown here is derived from an EMBL/GenBank/DDBJ whole genome shotgun (WGS) entry which is preliminary data.</text>
</comment>
<dbReference type="InterPro" id="IPR036249">
    <property type="entry name" value="Thioredoxin-like_sf"/>
</dbReference>
<dbReference type="SUPFAM" id="SSF52833">
    <property type="entry name" value="Thioredoxin-like"/>
    <property type="match status" value="1"/>
</dbReference>
<keyword evidence="1" id="KW-1133">Transmembrane helix</keyword>
<dbReference type="InterPro" id="IPR013766">
    <property type="entry name" value="Thioredoxin_domain"/>
</dbReference>
<protein>
    <submittedName>
        <fullName evidence="3">Thioredoxin family protein</fullName>
    </submittedName>
</protein>
<keyword evidence="4" id="KW-1185">Reference proteome</keyword>
<dbReference type="RefSeq" id="WP_263071745.1">
    <property type="nucleotide sequence ID" value="NZ_JAOUSF010000001.1"/>
</dbReference>
<evidence type="ECO:0000259" key="2">
    <source>
        <dbReference type="PROSITE" id="PS51352"/>
    </source>
</evidence>
<sequence length="156" mass="18020">MKKILIFLGIIIIIFGAIGLLNYYQKQAALKDNPYKTNDLHASTIDQLKDKNYANIILPDDLKQELENGETETVYFFSPECPHCQKTTPIVAPLAKDLGIDLKMYNVLEFEEGWDDYAIKGTPTIIHFEDGKEVARIDGYREKEVFQQWFEENVLE</sequence>
<name>A0AAE3ISF3_9BACI</name>
<dbReference type="AlphaFoldDB" id="A0AAE3ISF3"/>
<keyword evidence="1" id="KW-0812">Transmembrane</keyword>
<accession>A0AAE3ISF3</accession>
<dbReference type="CDD" id="cd02947">
    <property type="entry name" value="TRX_family"/>
    <property type="match status" value="1"/>
</dbReference>
<reference evidence="3" key="1">
    <citation type="submission" date="2022-10" db="EMBL/GenBank/DDBJ databases">
        <title>Description of Fervidibacillus gen. nov. in the family Fervidibacillaceae fam. nov. with two species, Fervidibacillus albus sp. nov., and Fervidibacillus halotolerans sp. nov., isolated from tidal flat sediments.</title>
        <authorList>
            <person name="Kwon K.K."/>
            <person name="Yang S.-H."/>
        </authorList>
    </citation>
    <scope>NUCLEOTIDE SEQUENCE</scope>
    <source>
        <strain evidence="3">JCM 19140</strain>
    </source>
</reference>
<evidence type="ECO:0000313" key="4">
    <source>
        <dbReference type="Proteomes" id="UP001209318"/>
    </source>
</evidence>
<gene>
    <name evidence="3" type="ORF">OEV98_03155</name>
</gene>
<evidence type="ECO:0000313" key="3">
    <source>
        <dbReference type="EMBL" id="MCU9612561.1"/>
    </source>
</evidence>
<feature type="domain" description="Thioredoxin" evidence="2">
    <location>
        <begin position="42"/>
        <end position="155"/>
    </location>
</feature>
<proteinExistence type="predicted"/>
<dbReference type="EMBL" id="JAOUSF010000001">
    <property type="protein sequence ID" value="MCU9612561.1"/>
    <property type="molecule type" value="Genomic_DNA"/>
</dbReference>
<evidence type="ECO:0000256" key="1">
    <source>
        <dbReference type="SAM" id="Phobius"/>
    </source>
</evidence>
<dbReference type="Gene3D" id="3.40.30.10">
    <property type="entry name" value="Glutaredoxin"/>
    <property type="match status" value="1"/>
</dbReference>